<dbReference type="RefSeq" id="WP_188683251.1">
    <property type="nucleotide sequence ID" value="NZ_BMKX01000001.1"/>
</dbReference>
<name>A0ABQ2D778_9MICC</name>
<dbReference type="GeneID" id="303302789"/>
<sequence>MTPSAATSAGFAQLAAQPLAQHVPLVAASRGEALESIHYGSAVLLDSHGEIITAHGDQQARFYPRSALKPLFAVAILRSGLELTGEQIALAAASHSGSARHQQVAESTLEAAGLSVVDLRNSTDLPYGGAERAAWLAEGGTATQLAQNCSGKHAALLAMCQHNGWPTKNYLDADHPLAATLRGIVEELTDEQILRASTDGCGTEVYPLTLAALARGFAALSSAAPDTAEGRVAAAMRAYPELVAGEGRDVTALMRAVPGAVAKDGFEGIQAVGLADGSSLAVKISDGSDRARMPITVRLLAECLGARAPQELTELACSPLLGGGAPVGQLAAL</sequence>
<gene>
    <name evidence="1" type="primary">ansA</name>
    <name evidence="1" type="ORF">GCM10007173_03770</name>
</gene>
<dbReference type="PANTHER" id="PTHR42110">
    <property type="entry name" value="L-ASPARAGINASE, PUTATIVE (AFU_ORTHOLOGUE AFUA_3G11890)-RELATED"/>
    <property type="match status" value="1"/>
</dbReference>
<accession>A0ABQ2D778</accession>
<evidence type="ECO:0000313" key="2">
    <source>
        <dbReference type="Proteomes" id="UP000606115"/>
    </source>
</evidence>
<evidence type="ECO:0000313" key="1">
    <source>
        <dbReference type="EMBL" id="GGJ48426.1"/>
    </source>
</evidence>
<dbReference type="Pfam" id="PF06089">
    <property type="entry name" value="Asparaginase_II"/>
    <property type="match status" value="1"/>
</dbReference>
<dbReference type="EMBL" id="BMKX01000001">
    <property type="protein sequence ID" value="GGJ48426.1"/>
    <property type="molecule type" value="Genomic_DNA"/>
</dbReference>
<dbReference type="Proteomes" id="UP000606115">
    <property type="component" value="Unassembled WGS sequence"/>
</dbReference>
<keyword evidence="2" id="KW-1185">Reference proteome</keyword>
<dbReference type="InterPro" id="IPR010349">
    <property type="entry name" value="Asparaginase_II"/>
</dbReference>
<proteinExistence type="predicted"/>
<dbReference type="PANTHER" id="PTHR42110:SF1">
    <property type="entry name" value="L-ASPARAGINASE, PUTATIVE (AFU_ORTHOLOGUE AFUA_3G11890)-RELATED"/>
    <property type="match status" value="1"/>
</dbReference>
<comment type="caution">
    <text evidence="1">The sequence shown here is derived from an EMBL/GenBank/DDBJ whole genome shotgun (WGS) entry which is preliminary data.</text>
</comment>
<protein>
    <submittedName>
        <fullName evidence="1">Asparaginase</fullName>
    </submittedName>
</protein>
<organism evidence="1 2">
    <name type="scientific">Glutamicibacter ardleyensis</name>
    <dbReference type="NCBI Taxonomy" id="225894"/>
    <lineage>
        <taxon>Bacteria</taxon>
        <taxon>Bacillati</taxon>
        <taxon>Actinomycetota</taxon>
        <taxon>Actinomycetes</taxon>
        <taxon>Micrococcales</taxon>
        <taxon>Micrococcaceae</taxon>
        <taxon>Glutamicibacter</taxon>
    </lineage>
</organism>
<reference evidence="2" key="1">
    <citation type="journal article" date="2019" name="Int. J. Syst. Evol. Microbiol.">
        <title>The Global Catalogue of Microorganisms (GCM) 10K type strain sequencing project: providing services to taxonomists for standard genome sequencing and annotation.</title>
        <authorList>
            <consortium name="The Broad Institute Genomics Platform"/>
            <consortium name="The Broad Institute Genome Sequencing Center for Infectious Disease"/>
            <person name="Wu L."/>
            <person name="Ma J."/>
        </authorList>
    </citation>
    <scope>NUCLEOTIDE SEQUENCE [LARGE SCALE GENOMIC DNA]</scope>
    <source>
        <strain evidence="2">CGMCC 1.3685</strain>
    </source>
</reference>